<feature type="chain" id="PRO_5043618984" evidence="1">
    <location>
        <begin position="34"/>
        <end position="159"/>
    </location>
</feature>
<dbReference type="PANTHER" id="PTHR36955">
    <property type="entry name" value="SECRETED NEMATODE CLADE V PROTEIN GENE FAMILY"/>
    <property type="match status" value="1"/>
</dbReference>
<evidence type="ECO:0000256" key="1">
    <source>
        <dbReference type="SAM" id="SignalP"/>
    </source>
</evidence>
<dbReference type="Pfam" id="PF17619">
    <property type="entry name" value="SCVP"/>
    <property type="match status" value="1"/>
</dbReference>
<accession>A0AAV5WMJ9</accession>
<name>A0AAV5WMJ9_9BILA</name>
<keyword evidence="3" id="KW-1185">Reference proteome</keyword>
<keyword evidence="1" id="KW-0732">Signal</keyword>
<protein>
    <submittedName>
        <fullName evidence="2">Uncharacterized protein</fullName>
    </submittedName>
</protein>
<dbReference type="EMBL" id="BTSY01000006">
    <property type="protein sequence ID" value="GMT31853.1"/>
    <property type="molecule type" value="Genomic_DNA"/>
</dbReference>
<evidence type="ECO:0000313" key="2">
    <source>
        <dbReference type="EMBL" id="GMT31853.1"/>
    </source>
</evidence>
<reference evidence="2" key="1">
    <citation type="submission" date="2023-10" db="EMBL/GenBank/DDBJ databases">
        <title>Genome assembly of Pristionchus species.</title>
        <authorList>
            <person name="Yoshida K."/>
            <person name="Sommer R.J."/>
        </authorList>
    </citation>
    <scope>NUCLEOTIDE SEQUENCE</scope>
    <source>
        <strain evidence="2">RS5133</strain>
    </source>
</reference>
<proteinExistence type="predicted"/>
<feature type="non-terminal residue" evidence="2">
    <location>
        <position position="1"/>
    </location>
</feature>
<dbReference type="InterPro" id="IPR035126">
    <property type="entry name" value="SCVP"/>
</dbReference>
<evidence type="ECO:0000313" key="3">
    <source>
        <dbReference type="Proteomes" id="UP001432322"/>
    </source>
</evidence>
<feature type="signal peptide" evidence="1">
    <location>
        <begin position="1"/>
        <end position="33"/>
    </location>
</feature>
<feature type="non-terminal residue" evidence="2">
    <location>
        <position position="159"/>
    </location>
</feature>
<dbReference type="AlphaFoldDB" id="A0AAV5WMJ9"/>
<comment type="caution">
    <text evidence="2">The sequence shown here is derived from an EMBL/GenBank/DDBJ whole genome shotgun (WGS) entry which is preliminary data.</text>
</comment>
<sequence length="159" mass="17049">PLIITMASALTATTSVALLVLIAAIAFVDYSDACAPTGGNMTMGRRKRSAEEQEEDVHVIVTSSEPFDLSQAEHNMGTVEKKLKEFAATEGISFKQLQELPRTAENVGGKFGVHFTVEGAFEKCSRVLQFIQAAANEIDEVVSGTVKCGAFDAVHVTKK</sequence>
<dbReference type="Proteomes" id="UP001432322">
    <property type="component" value="Unassembled WGS sequence"/>
</dbReference>
<gene>
    <name evidence="2" type="ORF">PFISCL1PPCAC_23150</name>
</gene>
<dbReference type="PANTHER" id="PTHR36955:SF1">
    <property type="entry name" value="SECRETED NEMATODE CLADE V PROTEIN GENE FAMILY"/>
    <property type="match status" value="1"/>
</dbReference>
<organism evidence="2 3">
    <name type="scientific">Pristionchus fissidentatus</name>
    <dbReference type="NCBI Taxonomy" id="1538716"/>
    <lineage>
        <taxon>Eukaryota</taxon>
        <taxon>Metazoa</taxon>
        <taxon>Ecdysozoa</taxon>
        <taxon>Nematoda</taxon>
        <taxon>Chromadorea</taxon>
        <taxon>Rhabditida</taxon>
        <taxon>Rhabditina</taxon>
        <taxon>Diplogasteromorpha</taxon>
        <taxon>Diplogasteroidea</taxon>
        <taxon>Neodiplogasteridae</taxon>
        <taxon>Pristionchus</taxon>
    </lineage>
</organism>